<dbReference type="InterPro" id="IPR001853">
    <property type="entry name" value="DSBA-like_thioredoxin_dom"/>
</dbReference>
<accession>F4GFU7</accession>
<name>F4GFU7_ALIDK</name>
<keyword evidence="3" id="KW-1185">Reference proteome</keyword>
<dbReference type="EMBL" id="CP002657">
    <property type="protein sequence ID" value="AEB86183.1"/>
    <property type="molecule type" value="Genomic_DNA"/>
</dbReference>
<dbReference type="GO" id="GO:0016491">
    <property type="term" value="F:oxidoreductase activity"/>
    <property type="evidence" value="ECO:0007669"/>
    <property type="project" value="InterPro"/>
</dbReference>
<dbReference type="Gene3D" id="3.40.30.10">
    <property type="entry name" value="Glutaredoxin"/>
    <property type="match status" value="1"/>
</dbReference>
<dbReference type="STRING" id="596154.Alide2_3861"/>
<organism evidence="2 3">
    <name type="scientific">Alicycliphilus denitrificans (strain DSM 14773 / CIP 107495 / K601)</name>
    <dbReference type="NCBI Taxonomy" id="596154"/>
    <lineage>
        <taxon>Bacteria</taxon>
        <taxon>Pseudomonadati</taxon>
        <taxon>Pseudomonadota</taxon>
        <taxon>Betaproteobacteria</taxon>
        <taxon>Burkholderiales</taxon>
        <taxon>Comamonadaceae</taxon>
        <taxon>Alicycliphilus</taxon>
    </lineage>
</organism>
<reference evidence="2 3" key="1">
    <citation type="journal article" date="2011" name="J. Bacteriol.">
        <title>Genome Sequences of Alicycliphilus denitrificans Strains BC and K601T.</title>
        <authorList>
            <person name="Oosterkamp M.J."/>
            <person name="Veuskens T."/>
            <person name="Plugge C.M."/>
            <person name="Langenhoff A.A."/>
            <person name="Gerritse J."/>
            <person name="van Berkel W.J."/>
            <person name="Pieper D.H."/>
            <person name="Junca H."/>
            <person name="Goodwin L.A."/>
            <person name="Daligault H.E."/>
            <person name="Bruce D.C."/>
            <person name="Detter J.C."/>
            <person name="Tapia R."/>
            <person name="Han C.S."/>
            <person name="Land M.L."/>
            <person name="Hauser L.J."/>
            <person name="Smidt H."/>
            <person name="Stams A.J."/>
        </authorList>
    </citation>
    <scope>NUCLEOTIDE SEQUENCE [LARGE SCALE GENOMIC DNA]</scope>
    <source>
        <strain evidence="3">DSM 14773 / CIP 107495 / K601</strain>
    </source>
</reference>
<dbReference type="Proteomes" id="UP000007938">
    <property type="component" value="Chromosome"/>
</dbReference>
<proteinExistence type="predicted"/>
<feature type="domain" description="DSBA-like thioredoxin" evidence="1">
    <location>
        <begin position="6"/>
        <end position="205"/>
    </location>
</feature>
<sequence>MNPGLTIDVYFDLICPWCLVGKRHLANALQQLRASRPDLQPRVHWHSFPLLPDTPLDGLPYQEFYERRLGGAQAVAARRAQVREAGRSAGVEFAFEKITVMPNTLAAHRLVNRVAQASDDALTERLIDRLFQGYFMDDRDIGDKAVLIAIAEECGAAFDARQLSQALGQGRPLPSNHHVSGVPYYVFNHRLALSGAHPPDVLLRAMLHSLE</sequence>
<dbReference type="PANTHER" id="PTHR13887:SF41">
    <property type="entry name" value="THIOREDOXIN SUPERFAMILY PROTEIN"/>
    <property type="match status" value="1"/>
</dbReference>
<dbReference type="eggNOG" id="COG2761">
    <property type="taxonomic scope" value="Bacteria"/>
</dbReference>
<dbReference type="InterPro" id="IPR036249">
    <property type="entry name" value="Thioredoxin-like_sf"/>
</dbReference>
<dbReference type="PANTHER" id="PTHR13887">
    <property type="entry name" value="GLUTATHIONE S-TRANSFERASE KAPPA"/>
    <property type="match status" value="1"/>
</dbReference>
<dbReference type="KEGG" id="adk:Alide2_3861"/>
<evidence type="ECO:0000313" key="3">
    <source>
        <dbReference type="Proteomes" id="UP000007938"/>
    </source>
</evidence>
<protein>
    <submittedName>
        <fullName evidence="2">DSBA oxidoreductase</fullName>
    </submittedName>
</protein>
<dbReference type="SUPFAM" id="SSF52833">
    <property type="entry name" value="Thioredoxin-like"/>
    <property type="match status" value="1"/>
</dbReference>
<evidence type="ECO:0000313" key="2">
    <source>
        <dbReference type="EMBL" id="AEB86183.1"/>
    </source>
</evidence>
<reference evidence="2 3" key="2">
    <citation type="submission" date="2011-04" db="EMBL/GenBank/DDBJ databases">
        <title>Complete sequence of chromosome of Alicycliphilus denitrificans K601.</title>
        <authorList>
            <consortium name="US DOE Joint Genome Institute"/>
            <person name="Lucas S."/>
            <person name="Han J."/>
            <person name="Lapidus A."/>
            <person name="Cheng J.-F."/>
            <person name="Goodwin L."/>
            <person name="Pitluck S."/>
            <person name="Peters L."/>
            <person name="Zeytun A."/>
            <person name="Detter J.C."/>
            <person name="Han C."/>
            <person name="Tapia R."/>
            <person name="Land M."/>
            <person name="Hauser L."/>
            <person name="Kyrpides N."/>
            <person name="Ivanova N."/>
            <person name="Mikhailova N."/>
            <person name="Pagani I."/>
            <person name="Oosterkamp M."/>
            <person name="Pieper D."/>
            <person name="van Berkel W."/>
            <person name="Langenhoff A."/>
            <person name="Smidt H."/>
            <person name="Stams A."/>
            <person name="Woyke T."/>
        </authorList>
    </citation>
    <scope>NUCLEOTIDE SEQUENCE [LARGE SCALE GENOMIC DNA]</scope>
    <source>
        <strain evidence="3">DSM 14773 / CIP 107495 / K601</strain>
    </source>
</reference>
<dbReference type="Pfam" id="PF01323">
    <property type="entry name" value="DSBA"/>
    <property type="match status" value="1"/>
</dbReference>
<evidence type="ECO:0000259" key="1">
    <source>
        <dbReference type="Pfam" id="PF01323"/>
    </source>
</evidence>
<dbReference type="AlphaFoldDB" id="F4GFU7"/>
<dbReference type="HOGENOM" id="CLU_069253_0_4_4"/>
<dbReference type="CDD" id="cd03024">
    <property type="entry name" value="DsbA_FrnE"/>
    <property type="match status" value="1"/>
</dbReference>
<gene>
    <name evidence="2" type="ordered locus">Alide2_3861</name>
</gene>